<evidence type="ECO:0000313" key="2">
    <source>
        <dbReference type="EMBL" id="CAD7198547.1"/>
    </source>
</evidence>
<accession>A0A7R8VJG3</accession>
<sequence length="158" mass="17730">MSCVCDWTGFHSLCGQFLRGDRDWRPEYASSASTLRLRPYYSENTTDCSVVCWKSHKSGSCQESPEENIAGMDSETIAPPSYRYETEDTVPMHKLKLLEESEGLREVLKNANVRDMLVAIDNAPDPGKAIHAAMLEPIFVEFADECLKIVQPTVSAEH</sequence>
<dbReference type="EMBL" id="OA566237">
    <property type="protein sequence ID" value="CAD7198547.1"/>
    <property type="molecule type" value="Genomic_DNA"/>
</dbReference>
<dbReference type="Pfam" id="PF21373">
    <property type="entry name" value="ZNHIT3_C"/>
    <property type="match status" value="1"/>
</dbReference>
<dbReference type="InterPro" id="IPR048371">
    <property type="entry name" value="ZNHIT3_C"/>
</dbReference>
<gene>
    <name evidence="2" type="ORF">TDIB3V08_LOCUS4826</name>
</gene>
<proteinExistence type="predicted"/>
<dbReference type="AlphaFoldDB" id="A0A7R8VJG3"/>
<reference evidence="2" key="1">
    <citation type="submission" date="2020-11" db="EMBL/GenBank/DDBJ databases">
        <authorList>
            <person name="Tran Van P."/>
        </authorList>
    </citation>
    <scope>NUCLEOTIDE SEQUENCE</scope>
</reference>
<organism evidence="2">
    <name type="scientific">Timema douglasi</name>
    <name type="common">Walking stick</name>
    <dbReference type="NCBI Taxonomy" id="61478"/>
    <lineage>
        <taxon>Eukaryota</taxon>
        <taxon>Metazoa</taxon>
        <taxon>Ecdysozoa</taxon>
        <taxon>Arthropoda</taxon>
        <taxon>Hexapoda</taxon>
        <taxon>Insecta</taxon>
        <taxon>Pterygota</taxon>
        <taxon>Neoptera</taxon>
        <taxon>Polyneoptera</taxon>
        <taxon>Phasmatodea</taxon>
        <taxon>Timematodea</taxon>
        <taxon>Timematoidea</taxon>
        <taxon>Timematidae</taxon>
        <taxon>Timema</taxon>
    </lineage>
</organism>
<protein>
    <recommendedName>
        <fullName evidence="1">Zinc finger HIT domain-containing protein</fullName>
    </recommendedName>
</protein>
<feature type="domain" description="Zinc finger HIT" evidence="1">
    <location>
        <begin position="94"/>
        <end position="150"/>
    </location>
</feature>
<evidence type="ECO:0000259" key="1">
    <source>
        <dbReference type="Pfam" id="PF21373"/>
    </source>
</evidence>
<name>A0A7R8VJG3_TIMDO</name>